<dbReference type="GO" id="GO:0003959">
    <property type="term" value="F:NADPH dehydrogenase activity"/>
    <property type="evidence" value="ECO:0007669"/>
    <property type="project" value="TreeGrafter"/>
</dbReference>
<dbReference type="CDD" id="cd02933">
    <property type="entry name" value="OYE_like_FMN"/>
    <property type="match status" value="1"/>
</dbReference>
<dbReference type="Gene3D" id="3.20.20.70">
    <property type="entry name" value="Aldolase class I"/>
    <property type="match status" value="1"/>
</dbReference>
<keyword evidence="1" id="KW-0285">Flavoprotein</keyword>
<evidence type="ECO:0000313" key="3">
    <source>
        <dbReference type="EMBL" id="KAI1857163.1"/>
    </source>
</evidence>
<dbReference type="EMBL" id="JAFIMR010000041">
    <property type="protein sequence ID" value="KAI1857163.1"/>
    <property type="molecule type" value="Genomic_DNA"/>
</dbReference>
<sequence length="389" mass="43700">MTQPDSRLFQPLKVGRCILDNRIAMAPLTRARAQDNHVHQTSLAKEYYAQRASVPGTLLITEGTLISPQASGYENVPGIWNAEQIASWKEIVDAVHEKGCFIWLQLWALGRVASAECKASEGTGSVFGPSALPLDSPFLGLTWYKDKDEKPAVPRSLEEGEIQQLIDQYTTAALNAVDGAGFDGVEIHGANGFLVDQFIQENSNCRTDRWGGSIENRSRFAVEVCRSVANEIGADKVGIRLSPCSEFNVTRMADPIPQFSHLIETLKDLNLAYLHLIEPRVHANTDKEHVNEEESNEPFIDIWGKKSPVFLAGGFTSENTGEYVDVKYRDRDLVCVFGRYFISTPDLVYRLQNQIPLEPYNRATLYKVKSPDGYTDYPFSSQWQRRVRH</sequence>
<gene>
    <name evidence="3" type="ORF">JX265_011364</name>
</gene>
<keyword evidence="4" id="KW-1185">Reference proteome</keyword>
<comment type="caution">
    <text evidence="3">The sequence shown here is derived from an EMBL/GenBank/DDBJ whole genome shotgun (WGS) entry which is preliminary data.</text>
</comment>
<dbReference type="InterPro" id="IPR001155">
    <property type="entry name" value="OxRdtase_FMN_N"/>
</dbReference>
<dbReference type="SUPFAM" id="SSF51395">
    <property type="entry name" value="FMN-linked oxidoreductases"/>
    <property type="match status" value="1"/>
</dbReference>
<dbReference type="PANTHER" id="PTHR22893:SF91">
    <property type="entry name" value="NADPH DEHYDROGENASE 2-RELATED"/>
    <property type="match status" value="1"/>
</dbReference>
<proteinExistence type="predicted"/>
<organism evidence="3 4">
    <name type="scientific">Neoarthrinium moseri</name>
    <dbReference type="NCBI Taxonomy" id="1658444"/>
    <lineage>
        <taxon>Eukaryota</taxon>
        <taxon>Fungi</taxon>
        <taxon>Dikarya</taxon>
        <taxon>Ascomycota</taxon>
        <taxon>Pezizomycotina</taxon>
        <taxon>Sordariomycetes</taxon>
        <taxon>Xylariomycetidae</taxon>
        <taxon>Amphisphaeriales</taxon>
        <taxon>Apiosporaceae</taxon>
        <taxon>Neoarthrinium</taxon>
    </lineage>
</organism>
<dbReference type="InterPro" id="IPR013785">
    <property type="entry name" value="Aldolase_TIM"/>
</dbReference>
<evidence type="ECO:0000313" key="4">
    <source>
        <dbReference type="Proteomes" id="UP000829685"/>
    </source>
</evidence>
<evidence type="ECO:0000256" key="1">
    <source>
        <dbReference type="ARBA" id="ARBA00022630"/>
    </source>
</evidence>
<dbReference type="FunFam" id="3.20.20.70:FF:000138">
    <property type="entry name" value="NADPH dehydrogenase 1"/>
    <property type="match status" value="1"/>
</dbReference>
<dbReference type="InterPro" id="IPR045247">
    <property type="entry name" value="Oye-like"/>
</dbReference>
<reference evidence="3" key="1">
    <citation type="submission" date="2021-03" db="EMBL/GenBank/DDBJ databases">
        <title>Revisited historic fungal species revealed as producer of novel bioactive compounds through whole genome sequencing and comparative genomics.</title>
        <authorList>
            <person name="Vignolle G.A."/>
            <person name="Hochenegger N."/>
            <person name="Mach R.L."/>
            <person name="Mach-Aigner A.R."/>
            <person name="Javad Rahimi M."/>
            <person name="Salim K.A."/>
            <person name="Chan C.M."/>
            <person name="Lim L.B.L."/>
            <person name="Cai F."/>
            <person name="Druzhinina I.S."/>
            <person name="U'Ren J.M."/>
            <person name="Derntl C."/>
        </authorList>
    </citation>
    <scope>NUCLEOTIDE SEQUENCE</scope>
    <source>
        <strain evidence="3">TUCIM 5799</strain>
    </source>
</reference>
<dbReference type="Proteomes" id="UP000829685">
    <property type="component" value="Unassembled WGS sequence"/>
</dbReference>
<protein>
    <recommendedName>
        <fullName evidence="2">NADH:flavin oxidoreductase/NADH oxidase N-terminal domain-containing protein</fullName>
    </recommendedName>
</protein>
<dbReference type="Pfam" id="PF00724">
    <property type="entry name" value="Oxidored_FMN"/>
    <property type="match status" value="1"/>
</dbReference>
<evidence type="ECO:0000259" key="2">
    <source>
        <dbReference type="Pfam" id="PF00724"/>
    </source>
</evidence>
<name>A0A9P9WCK0_9PEZI</name>
<accession>A0A9P9WCK0</accession>
<feature type="domain" description="NADH:flavin oxidoreductase/NADH oxidase N-terminal" evidence="2">
    <location>
        <begin position="8"/>
        <end position="358"/>
    </location>
</feature>
<dbReference type="PANTHER" id="PTHR22893">
    <property type="entry name" value="NADH OXIDOREDUCTASE-RELATED"/>
    <property type="match status" value="1"/>
</dbReference>
<dbReference type="GO" id="GO:0010181">
    <property type="term" value="F:FMN binding"/>
    <property type="evidence" value="ECO:0007669"/>
    <property type="project" value="InterPro"/>
</dbReference>
<dbReference type="AlphaFoldDB" id="A0A9P9WCK0"/>